<dbReference type="SUPFAM" id="SSF53335">
    <property type="entry name" value="S-adenosyl-L-methionine-dependent methyltransferases"/>
    <property type="match status" value="1"/>
</dbReference>
<evidence type="ECO:0000313" key="1">
    <source>
        <dbReference type="EMBL" id="HHQ15399.1"/>
    </source>
</evidence>
<accession>A0A7V5XFC0</accession>
<dbReference type="Pfam" id="PF13469">
    <property type="entry name" value="Sulfotransfer_3"/>
    <property type="match status" value="1"/>
</dbReference>
<dbReference type="InterPro" id="IPR027417">
    <property type="entry name" value="P-loop_NTPase"/>
</dbReference>
<dbReference type="InterPro" id="IPR029063">
    <property type="entry name" value="SAM-dependent_MTases_sf"/>
</dbReference>
<proteinExistence type="predicted"/>
<gene>
    <name evidence="1" type="ORF">ENM15_01040</name>
</gene>
<dbReference type="SUPFAM" id="SSF52540">
    <property type="entry name" value="P-loop containing nucleoside triphosphate hydrolases"/>
    <property type="match status" value="1"/>
</dbReference>
<reference evidence="1" key="1">
    <citation type="journal article" date="2020" name="mSystems">
        <title>Genome- and Community-Level Interaction Insights into Carbon Utilization and Element Cycling Functions of Hydrothermarchaeota in Hydrothermal Sediment.</title>
        <authorList>
            <person name="Zhou Z."/>
            <person name="Liu Y."/>
            <person name="Xu W."/>
            <person name="Pan J."/>
            <person name="Luo Z.H."/>
            <person name="Li M."/>
        </authorList>
    </citation>
    <scope>NUCLEOTIDE SEQUENCE [LARGE SCALE GENOMIC DNA]</scope>
    <source>
        <strain evidence="1">SpSt-106</strain>
    </source>
</reference>
<dbReference type="Gene3D" id="3.40.50.300">
    <property type="entry name" value="P-loop containing nucleotide triphosphate hydrolases"/>
    <property type="match status" value="1"/>
</dbReference>
<evidence type="ECO:0008006" key="2">
    <source>
        <dbReference type="Google" id="ProtNLM"/>
    </source>
</evidence>
<organism evidence="1">
    <name type="scientific">Thermodesulfobacterium geofontis</name>
    <dbReference type="NCBI Taxonomy" id="1295609"/>
    <lineage>
        <taxon>Bacteria</taxon>
        <taxon>Pseudomonadati</taxon>
        <taxon>Thermodesulfobacteriota</taxon>
        <taxon>Thermodesulfobacteria</taxon>
        <taxon>Thermodesulfobacteriales</taxon>
        <taxon>Thermodesulfobacteriaceae</taxon>
        <taxon>Thermodesulfobacterium</taxon>
    </lineage>
</organism>
<protein>
    <recommendedName>
        <fullName evidence="2">Rhamnosyl O-methyltransferase</fullName>
    </recommendedName>
</protein>
<dbReference type="Pfam" id="PF13578">
    <property type="entry name" value="Methyltransf_24"/>
    <property type="match status" value="1"/>
</dbReference>
<dbReference type="EMBL" id="DRWR01000019">
    <property type="protein sequence ID" value="HHQ15399.1"/>
    <property type="molecule type" value="Genomic_DNA"/>
</dbReference>
<dbReference type="AlphaFoldDB" id="A0A7V5XFC0"/>
<dbReference type="Gene3D" id="3.40.50.150">
    <property type="entry name" value="Vaccinia Virus protein VP39"/>
    <property type="match status" value="1"/>
</dbReference>
<comment type="caution">
    <text evidence="1">The sequence shown here is derived from an EMBL/GenBank/DDBJ whole genome shotgun (WGS) entry which is preliminary data.</text>
</comment>
<sequence length="524" mass="61682">MIPFIILGMPRTGSTFLAASLAQNQDIKVFGEIFHPLESERKNSHYVSKDLNGNTIYYPGGYYDAIKFLYNYIWNDENSKYKAVGFKLFAQRVECKGTEKLFWRLKEEIKDLHIICIERKNLLDVFVSIKKAEQSKIWTIYRHEVDKLETYRKSITPIKVEPEVLKNFFYSYKEVYRFYSDFFKDLPFIKVFYENLVNDLEEFRKIFDFLGVEPIEVDPVLVKQNVQPHEEFILNFKELKAYFQGTEYEVFFNRERGAKQLFQMSTMKNEFIIKGYTFIDASNIPWDQRPKTSTNKIVVLKPYNMLMWYKNFFNSKNVLNIMELGIAEGGSAIALSLLLNPKKFVTVDIKPEDQNIRDLIKNLGLQDKIKLYFNTSQSDAAKISKIIKDEFSNELIDLVIDDASHLFEQSLASFEIIFPYLKPGKFYVIEDWGWLHNLRLRHYKPAKEGHPSLTQLAFLLIMAFASDPKLINKIIFVNPSLLVVQKGEKEVNPESFSLRDYIKINNFDCIPFLSDNFRKYLKMI</sequence>
<name>A0A7V5XFC0_9BACT</name>